<evidence type="ECO:0000256" key="1">
    <source>
        <dbReference type="SAM" id="Phobius"/>
    </source>
</evidence>
<reference evidence="2 3" key="1">
    <citation type="submission" date="2017-12" db="EMBL/GenBank/DDBJ databases">
        <title>Comparative genomics of Botrytis spp.</title>
        <authorList>
            <person name="Valero-Jimenez C.A."/>
            <person name="Tapia P."/>
            <person name="Veloso J."/>
            <person name="Silva-Moreno E."/>
            <person name="Staats M."/>
            <person name="Valdes J.H."/>
            <person name="Van Kan J.A.L."/>
        </authorList>
    </citation>
    <scope>NUCLEOTIDE SEQUENCE [LARGE SCALE GENOMIC DNA]</scope>
    <source>
        <strain evidence="2 3">Bp0003</strain>
    </source>
</reference>
<sequence>MSSIRVHTAVLFTLVIMIFIKDSVTPFMGIGPKQIPDFLTSTKYRSSKLEKHSRFVMDLMPGQDKHNVVDLPWRYSDRAG</sequence>
<dbReference type="AlphaFoldDB" id="A0A4Z1G3S3"/>
<keyword evidence="1" id="KW-1133">Transmembrane helix</keyword>
<feature type="transmembrane region" description="Helical" evidence="1">
    <location>
        <begin position="6"/>
        <end position="24"/>
    </location>
</feature>
<gene>
    <name evidence="2" type="ORF">BPAE_0020g00380</name>
</gene>
<keyword evidence="1" id="KW-0812">Transmembrane</keyword>
<organism evidence="2 3">
    <name type="scientific">Botrytis paeoniae</name>
    <dbReference type="NCBI Taxonomy" id="278948"/>
    <lineage>
        <taxon>Eukaryota</taxon>
        <taxon>Fungi</taxon>
        <taxon>Dikarya</taxon>
        <taxon>Ascomycota</taxon>
        <taxon>Pezizomycotina</taxon>
        <taxon>Leotiomycetes</taxon>
        <taxon>Helotiales</taxon>
        <taxon>Sclerotiniaceae</taxon>
        <taxon>Botrytis</taxon>
    </lineage>
</organism>
<protein>
    <submittedName>
        <fullName evidence="2">Uncharacterized protein</fullName>
    </submittedName>
</protein>
<keyword evidence="3" id="KW-1185">Reference proteome</keyword>
<evidence type="ECO:0000313" key="2">
    <source>
        <dbReference type="EMBL" id="TGO28993.1"/>
    </source>
</evidence>
<dbReference type="EMBL" id="PQXI01000020">
    <property type="protein sequence ID" value="TGO28993.1"/>
    <property type="molecule type" value="Genomic_DNA"/>
</dbReference>
<comment type="caution">
    <text evidence="2">The sequence shown here is derived from an EMBL/GenBank/DDBJ whole genome shotgun (WGS) entry which is preliminary data.</text>
</comment>
<dbReference type="Proteomes" id="UP000297910">
    <property type="component" value="Unassembled WGS sequence"/>
</dbReference>
<evidence type="ECO:0000313" key="3">
    <source>
        <dbReference type="Proteomes" id="UP000297910"/>
    </source>
</evidence>
<name>A0A4Z1G3S3_9HELO</name>
<keyword evidence="1" id="KW-0472">Membrane</keyword>
<accession>A0A4Z1G3S3</accession>
<proteinExistence type="predicted"/>